<protein>
    <submittedName>
        <fullName evidence="2">Uncharacterized protein</fullName>
    </submittedName>
</protein>
<evidence type="ECO:0000313" key="2">
    <source>
        <dbReference type="EMBL" id="QIL01361.1"/>
    </source>
</evidence>
<gene>
    <name evidence="2" type="ORF">G7078_00155</name>
</gene>
<feature type="signal peptide" evidence="1">
    <location>
        <begin position="1"/>
        <end position="24"/>
    </location>
</feature>
<dbReference type="KEGG" id="ssin:G7078_00155"/>
<feature type="chain" id="PRO_5026325038" evidence="1">
    <location>
        <begin position="25"/>
        <end position="334"/>
    </location>
</feature>
<sequence>MIKLKWLALAVAVASWFGATPALAQTACGVTGSAQASSSITYDPFGPNGLQQVTIPLVLTRFANGGAKTQTVNFVLTKAAGTPNYQVLYNGVSVLYTEGATGSRPAIGSQNPGEIYYNFGGASAPDQSTPFNLVVTIPAGLDLSAGQPIRFDILYVCNGTGGMRDVTVATKVTNAIQINVNVLSGLQASYVGPALDFGEIGAKSDSQVASDPGPRTGYIRVASSGPYSVEMRSEKGYKLGYPGGNTAIATQAINYQASLLGQTRSPADTSSIRVVCSRAGLSGTAGSQGMRIPLTTTLLQGGQGKLPAPTYQDNLIVTITPLIDPQAGATCGAP</sequence>
<dbReference type="AlphaFoldDB" id="A0A6G7ZK58"/>
<reference evidence="2 3" key="1">
    <citation type="submission" date="2020-03" db="EMBL/GenBank/DDBJ databases">
        <title>Sphingomonas sp. nov., isolated from fish.</title>
        <authorList>
            <person name="Hyun D.-W."/>
            <person name="Bae J.-W."/>
        </authorList>
    </citation>
    <scope>NUCLEOTIDE SEQUENCE [LARGE SCALE GENOMIC DNA]</scope>
    <source>
        <strain evidence="2 3">HDW15C</strain>
    </source>
</reference>
<dbReference type="RefSeq" id="WP_166091780.1">
    <property type="nucleotide sequence ID" value="NZ_CP049871.1"/>
</dbReference>
<accession>A0A6G7ZK58</accession>
<evidence type="ECO:0000313" key="3">
    <source>
        <dbReference type="Proteomes" id="UP000502502"/>
    </source>
</evidence>
<organism evidence="2 3">
    <name type="scientific">Sphingomonas sinipercae</name>
    <dbReference type="NCBI Taxonomy" id="2714944"/>
    <lineage>
        <taxon>Bacteria</taxon>
        <taxon>Pseudomonadati</taxon>
        <taxon>Pseudomonadota</taxon>
        <taxon>Alphaproteobacteria</taxon>
        <taxon>Sphingomonadales</taxon>
        <taxon>Sphingomonadaceae</taxon>
        <taxon>Sphingomonas</taxon>
    </lineage>
</organism>
<evidence type="ECO:0000256" key="1">
    <source>
        <dbReference type="SAM" id="SignalP"/>
    </source>
</evidence>
<dbReference type="EMBL" id="CP049871">
    <property type="protein sequence ID" value="QIL01361.1"/>
    <property type="molecule type" value="Genomic_DNA"/>
</dbReference>
<keyword evidence="1" id="KW-0732">Signal</keyword>
<proteinExistence type="predicted"/>
<keyword evidence="3" id="KW-1185">Reference proteome</keyword>
<name>A0A6G7ZK58_9SPHN</name>
<dbReference type="Proteomes" id="UP000502502">
    <property type="component" value="Chromosome"/>
</dbReference>